<reference evidence="3" key="1">
    <citation type="journal article" date="2018" name="Nat. Microbiol.">
        <title>Leveraging single-cell genomics to expand the fungal tree of life.</title>
        <authorList>
            <person name="Ahrendt S.R."/>
            <person name="Quandt C.A."/>
            <person name="Ciobanu D."/>
            <person name="Clum A."/>
            <person name="Salamov A."/>
            <person name="Andreopoulos B."/>
            <person name="Cheng J.F."/>
            <person name="Woyke T."/>
            <person name="Pelin A."/>
            <person name="Henrissat B."/>
            <person name="Reynolds N.K."/>
            <person name="Benny G.L."/>
            <person name="Smith M.E."/>
            <person name="James T.Y."/>
            <person name="Grigoriev I.V."/>
        </authorList>
    </citation>
    <scope>NUCLEOTIDE SEQUENCE [LARGE SCALE GENOMIC DNA]</scope>
    <source>
        <strain evidence="3">CSF55</strain>
    </source>
</reference>
<feature type="non-terminal residue" evidence="2">
    <location>
        <position position="326"/>
    </location>
</feature>
<evidence type="ECO:0000313" key="3">
    <source>
        <dbReference type="Proteomes" id="UP000281549"/>
    </source>
</evidence>
<protein>
    <submittedName>
        <fullName evidence="2">Uncharacterized protein</fullName>
    </submittedName>
</protein>
<proteinExistence type="predicted"/>
<gene>
    <name evidence="2" type="ORF">ROZALSC1DRAFT_25785</name>
</gene>
<keyword evidence="1" id="KW-0175">Coiled coil</keyword>
<accession>A0A4P9Y9Y2</accession>
<dbReference type="AlphaFoldDB" id="A0A4P9Y9Y2"/>
<dbReference type="EMBL" id="ML007174">
    <property type="protein sequence ID" value="RKP15996.1"/>
    <property type="molecule type" value="Genomic_DNA"/>
</dbReference>
<dbReference type="Proteomes" id="UP000281549">
    <property type="component" value="Unassembled WGS sequence"/>
</dbReference>
<organism evidence="2 3">
    <name type="scientific">Rozella allomycis (strain CSF55)</name>
    <dbReference type="NCBI Taxonomy" id="988480"/>
    <lineage>
        <taxon>Eukaryota</taxon>
        <taxon>Fungi</taxon>
        <taxon>Fungi incertae sedis</taxon>
        <taxon>Cryptomycota</taxon>
        <taxon>Cryptomycota incertae sedis</taxon>
        <taxon>Rozella</taxon>
    </lineage>
</organism>
<evidence type="ECO:0000313" key="2">
    <source>
        <dbReference type="EMBL" id="RKP15996.1"/>
    </source>
</evidence>
<name>A0A4P9Y9Y2_ROZAC</name>
<feature type="non-terminal residue" evidence="2">
    <location>
        <position position="1"/>
    </location>
</feature>
<feature type="coiled-coil region" evidence="1">
    <location>
        <begin position="3"/>
        <end position="143"/>
    </location>
</feature>
<sequence>ENMTKGKQSLKELKKDIEDYKREITNLAEELFHIRPIFEENKKLLENELNEFANIQQDIERLKGLNLDEEEMNEKELQELLDNQLVEINNQTESIDYMQAQSTLLKSKLASEEDQVSKLQREVEFLMREENRLKNEIDSYDRNDLDNKVVYEQDLEHIKRSLGLSVEFFNGEIAKFTFEYSQKSFLIEIKLKRHVVISVKVVGCNYSFDDLIVTCKQIGYNLNYLIHSIMNRLKVIVEREKEYSDIASQYQSKPDFPNLEFVEIINLQSKRIYNFKMQADYPLNDCKVELVAVFDPLKKMTMNVALSLIQEHAPHPFPVKILVIFS</sequence>
<evidence type="ECO:0000256" key="1">
    <source>
        <dbReference type="SAM" id="Coils"/>
    </source>
</evidence>